<dbReference type="Proteomes" id="UP000191988">
    <property type="component" value="Unassembled WGS sequence"/>
</dbReference>
<name>A0A1S7PE34_9HYPH</name>
<protein>
    <submittedName>
        <fullName evidence="1">Uncharacterized protein</fullName>
    </submittedName>
</protein>
<dbReference type="EMBL" id="FBWK01000018">
    <property type="protein sequence ID" value="CUX20045.1"/>
    <property type="molecule type" value="Genomic_DNA"/>
</dbReference>
<proteinExistence type="predicted"/>
<accession>A0A1S7PE34</accession>
<reference evidence="2" key="1">
    <citation type="submission" date="2016-01" db="EMBL/GenBank/DDBJ databases">
        <authorList>
            <person name="Regsiter A."/>
            <person name="william w."/>
        </authorList>
    </citation>
    <scope>NUCLEOTIDE SEQUENCE [LARGE SCALE GENOMIC DNA]</scope>
    <source>
        <strain evidence="2">CFBP 6623</strain>
    </source>
</reference>
<dbReference type="AlphaFoldDB" id="A0A1S7PE34"/>
<evidence type="ECO:0000313" key="1">
    <source>
        <dbReference type="EMBL" id="CUX20045.1"/>
    </source>
</evidence>
<keyword evidence="2" id="KW-1185">Reference proteome</keyword>
<sequence length="193" mass="22222">MRSASCPAFRLGQMPVQLNFVRPSRSLLVELRDVGVDVAHRPMFAVLCEYLRGLRTDPREQHQGATQEPILPLLLRRLRKYLDQRHVIRRYRHRLQLGSSKELFKAIDDGLFRFCLRAGIAVCRVRRRSDPNPVPEISACRRAEYGANVDIATHGQEAVFFFLPDNHAAFLPRSASRSAREPIPIDILRWQGQ</sequence>
<gene>
    <name evidence="1" type="ORF">AGR3A_Cc250129</name>
</gene>
<organism evidence="1 2">
    <name type="scientific">Agrobacterium tomkonis CFBP 6623</name>
    <dbReference type="NCBI Taxonomy" id="1183432"/>
    <lineage>
        <taxon>Bacteria</taxon>
        <taxon>Pseudomonadati</taxon>
        <taxon>Pseudomonadota</taxon>
        <taxon>Alphaproteobacteria</taxon>
        <taxon>Hyphomicrobiales</taxon>
        <taxon>Rhizobiaceae</taxon>
        <taxon>Rhizobium/Agrobacterium group</taxon>
        <taxon>Agrobacterium</taxon>
        <taxon>Agrobacterium tumefaciens complex</taxon>
    </lineage>
</organism>
<dbReference type="STRING" id="1183432.AGR3A_Cc250129"/>
<evidence type="ECO:0000313" key="2">
    <source>
        <dbReference type="Proteomes" id="UP000191988"/>
    </source>
</evidence>